<dbReference type="EMBL" id="LAZR01026396">
    <property type="protein sequence ID" value="KKL68877.1"/>
    <property type="molecule type" value="Genomic_DNA"/>
</dbReference>
<protein>
    <submittedName>
        <fullName evidence="1">Uncharacterized protein</fullName>
    </submittedName>
</protein>
<proteinExistence type="predicted"/>
<organism evidence="1">
    <name type="scientific">marine sediment metagenome</name>
    <dbReference type="NCBI Taxonomy" id="412755"/>
    <lineage>
        <taxon>unclassified sequences</taxon>
        <taxon>metagenomes</taxon>
        <taxon>ecological metagenomes</taxon>
    </lineage>
</organism>
<reference evidence="1" key="1">
    <citation type="journal article" date="2015" name="Nature">
        <title>Complex archaea that bridge the gap between prokaryotes and eukaryotes.</title>
        <authorList>
            <person name="Spang A."/>
            <person name="Saw J.H."/>
            <person name="Jorgensen S.L."/>
            <person name="Zaremba-Niedzwiedzka K."/>
            <person name="Martijn J."/>
            <person name="Lind A.E."/>
            <person name="van Eijk R."/>
            <person name="Schleper C."/>
            <person name="Guy L."/>
            <person name="Ettema T.J."/>
        </authorList>
    </citation>
    <scope>NUCLEOTIDE SEQUENCE</scope>
</reference>
<comment type="caution">
    <text evidence="1">The sequence shown here is derived from an EMBL/GenBank/DDBJ whole genome shotgun (WGS) entry which is preliminary data.</text>
</comment>
<dbReference type="AlphaFoldDB" id="A0A0F9H0P4"/>
<name>A0A0F9H0P4_9ZZZZ</name>
<sequence length="107" mass="12508">MNLNYEMKKKKYKSYRLQAIECDRNGTRIDVPCIMCEQINLICKKYNAYCKSSLCAKERGLDLSKKKKFDIIKWMDIKPHSTICSCGDPNCNKLNDLKSCGHYINEK</sequence>
<accession>A0A0F9H0P4</accession>
<evidence type="ECO:0000313" key="1">
    <source>
        <dbReference type="EMBL" id="KKL68877.1"/>
    </source>
</evidence>
<gene>
    <name evidence="1" type="ORF">LCGC14_2120560</name>
</gene>